<evidence type="ECO:0000313" key="2">
    <source>
        <dbReference type="Proteomes" id="UP000516305"/>
    </source>
</evidence>
<dbReference type="EMBL" id="CP060139">
    <property type="protein sequence ID" value="QNR25663.1"/>
    <property type="molecule type" value="Genomic_DNA"/>
</dbReference>
<dbReference type="KEGG" id="chyd:H4K34_07430"/>
<keyword evidence="2" id="KW-1185">Reference proteome</keyword>
<evidence type="ECO:0000313" key="1">
    <source>
        <dbReference type="EMBL" id="QNR25663.1"/>
    </source>
</evidence>
<reference evidence="1 2" key="1">
    <citation type="submission" date="2020-08" db="EMBL/GenBank/DDBJ databases">
        <title>Croceimicrobium hydrocarbonivorans gen. nov., sp. nov., a novel marine bacterium isolated from a bacterial consortium that degrades polyethylene terephthalate.</title>
        <authorList>
            <person name="Liu R."/>
        </authorList>
    </citation>
    <scope>NUCLEOTIDE SEQUENCE [LARGE SCALE GENOMIC DNA]</scope>
    <source>
        <strain evidence="1 2">A20-9</strain>
    </source>
</reference>
<dbReference type="Proteomes" id="UP000516305">
    <property type="component" value="Chromosome"/>
</dbReference>
<gene>
    <name evidence="1" type="ORF">H4K34_07430</name>
</gene>
<proteinExistence type="predicted"/>
<protein>
    <submittedName>
        <fullName evidence="1">Uncharacterized protein</fullName>
    </submittedName>
</protein>
<dbReference type="RefSeq" id="WP_210760189.1">
    <property type="nucleotide sequence ID" value="NZ_CP060139.1"/>
</dbReference>
<organism evidence="1 2">
    <name type="scientific">Croceimicrobium hydrocarbonivorans</name>
    <dbReference type="NCBI Taxonomy" id="2761580"/>
    <lineage>
        <taxon>Bacteria</taxon>
        <taxon>Pseudomonadati</taxon>
        <taxon>Bacteroidota</taxon>
        <taxon>Flavobacteriia</taxon>
        <taxon>Flavobacteriales</taxon>
        <taxon>Owenweeksiaceae</taxon>
        <taxon>Croceimicrobium</taxon>
    </lineage>
</organism>
<dbReference type="AlphaFoldDB" id="A0A7H0VIW5"/>
<name>A0A7H0VIW5_9FLAO</name>
<accession>A0A7H0VIW5</accession>
<sequence>MEALNSKKFEALSPEAMESLNGGKWVYQWHVSDADGNTAVMYYQDSGIRRFFGDDYKQEVDHT</sequence>